<dbReference type="AlphaFoldDB" id="A0A5B9PCQ3"/>
<evidence type="ECO:0000259" key="2">
    <source>
        <dbReference type="Pfam" id="PF00534"/>
    </source>
</evidence>
<organism evidence="3 4">
    <name type="scientific">Mariniblastus fucicola</name>
    <dbReference type="NCBI Taxonomy" id="980251"/>
    <lineage>
        <taxon>Bacteria</taxon>
        <taxon>Pseudomonadati</taxon>
        <taxon>Planctomycetota</taxon>
        <taxon>Planctomycetia</taxon>
        <taxon>Pirellulales</taxon>
        <taxon>Pirellulaceae</taxon>
        <taxon>Mariniblastus</taxon>
    </lineage>
</organism>
<dbReference type="GO" id="GO:0009103">
    <property type="term" value="P:lipopolysaccharide biosynthetic process"/>
    <property type="evidence" value="ECO:0007669"/>
    <property type="project" value="TreeGrafter"/>
</dbReference>
<proteinExistence type="predicted"/>
<dbReference type="InterPro" id="IPR001296">
    <property type="entry name" value="Glyco_trans_1"/>
</dbReference>
<evidence type="ECO:0000256" key="1">
    <source>
        <dbReference type="ARBA" id="ARBA00022679"/>
    </source>
</evidence>
<dbReference type="PANTHER" id="PTHR46401">
    <property type="entry name" value="GLYCOSYLTRANSFERASE WBBK-RELATED"/>
    <property type="match status" value="1"/>
</dbReference>
<name>A0A5B9PCQ3_9BACT</name>
<reference evidence="3 4" key="1">
    <citation type="submission" date="2019-08" db="EMBL/GenBank/DDBJ databases">
        <title>Deep-cultivation of Planctomycetes and their phenomic and genomic characterization uncovers novel biology.</title>
        <authorList>
            <person name="Wiegand S."/>
            <person name="Jogler M."/>
            <person name="Boedeker C."/>
            <person name="Pinto D."/>
            <person name="Vollmers J."/>
            <person name="Rivas-Marin E."/>
            <person name="Kohn T."/>
            <person name="Peeters S.H."/>
            <person name="Heuer A."/>
            <person name="Rast P."/>
            <person name="Oberbeckmann S."/>
            <person name="Bunk B."/>
            <person name="Jeske O."/>
            <person name="Meyerdierks A."/>
            <person name="Storesund J.E."/>
            <person name="Kallscheuer N."/>
            <person name="Luecker S."/>
            <person name="Lage O.M."/>
            <person name="Pohl T."/>
            <person name="Merkel B.J."/>
            <person name="Hornburger P."/>
            <person name="Mueller R.-W."/>
            <person name="Bruemmer F."/>
            <person name="Labrenz M."/>
            <person name="Spormann A.M."/>
            <person name="Op den Camp H."/>
            <person name="Overmann J."/>
            <person name="Amann R."/>
            <person name="Jetten M.S.M."/>
            <person name="Mascher T."/>
            <person name="Medema M.H."/>
            <person name="Devos D.P."/>
            <person name="Kaster A.-K."/>
            <person name="Ovreas L."/>
            <person name="Rohde M."/>
            <person name="Galperin M.Y."/>
            <person name="Jogler C."/>
        </authorList>
    </citation>
    <scope>NUCLEOTIDE SEQUENCE [LARGE SCALE GENOMIC DNA]</scope>
    <source>
        <strain evidence="3 4">FC18</strain>
    </source>
</reference>
<dbReference type="EC" id="2.4.-.-" evidence="3"/>
<dbReference type="GO" id="GO:0016757">
    <property type="term" value="F:glycosyltransferase activity"/>
    <property type="evidence" value="ECO:0007669"/>
    <property type="project" value="UniProtKB-KW"/>
</dbReference>
<keyword evidence="1 3" id="KW-0808">Transferase</keyword>
<evidence type="ECO:0000313" key="4">
    <source>
        <dbReference type="Proteomes" id="UP000322214"/>
    </source>
</evidence>
<dbReference type="EMBL" id="CP042912">
    <property type="protein sequence ID" value="QEG22326.1"/>
    <property type="molecule type" value="Genomic_DNA"/>
</dbReference>
<accession>A0A5B9PCQ3</accession>
<dbReference type="OrthoDB" id="283384at2"/>
<gene>
    <name evidence="3" type="primary">rfaG</name>
    <name evidence="3" type="ORF">MFFC18_22060</name>
</gene>
<evidence type="ECO:0000313" key="3">
    <source>
        <dbReference type="EMBL" id="QEG22326.1"/>
    </source>
</evidence>
<protein>
    <submittedName>
        <fullName evidence="3">Lipopolysaccharide core biosynthesis protein RfaG</fullName>
        <ecNumber evidence="3">2.4.-.-</ecNumber>
    </submittedName>
</protein>
<dbReference type="Pfam" id="PF00534">
    <property type="entry name" value="Glycos_transf_1"/>
    <property type="match status" value="1"/>
</dbReference>
<dbReference type="STRING" id="980251.GCA_001642875_00101"/>
<dbReference type="SUPFAM" id="SSF53756">
    <property type="entry name" value="UDP-Glycosyltransferase/glycogen phosphorylase"/>
    <property type="match status" value="1"/>
</dbReference>
<dbReference type="RefSeq" id="WP_084416677.1">
    <property type="nucleotide sequence ID" value="NZ_CP042912.1"/>
</dbReference>
<feature type="domain" description="Glycosyl transferase family 1" evidence="2">
    <location>
        <begin position="197"/>
        <end position="346"/>
    </location>
</feature>
<dbReference type="KEGG" id="mff:MFFC18_22060"/>
<dbReference type="Gene3D" id="3.40.50.2000">
    <property type="entry name" value="Glycogen Phosphorylase B"/>
    <property type="match status" value="1"/>
</dbReference>
<keyword evidence="3" id="KW-0328">Glycosyltransferase</keyword>
<keyword evidence="4" id="KW-1185">Reference proteome</keyword>
<sequence>MRIAIDLRQYTLSDTGGTTYAVGLIEHLPRYLDHDFVYVVNSNTENFARERIGDRHEIIVNDHQILRPRNPIAVAKRIVHDLSPLSRHIIDDLKVDIAHFPGDRISPRNVRTPGVLTFFGGNHFVLPNHVYWQNKTVQRIARQNVVQCLHLAKSILVPSVFVKSVLVNQVRIPAERVFVRELVSWASGIETEEACEKPGGIPECKQFLLFTSSHVTYKNHYRLLGAFAKLPESIRKSMPLLITGKMPEGLEGRIKELNLSQYVHHLGFVSRAELVWLYRNAKAYVHPSLYEAGGSFSMFEAAYSGTPVLCSQLNSMLEMMPNAIHFDPYDEEAIASKLLLAAENDLSDVALRGYQRMKSFHLEDSVAVTGRAYEKALADA</sequence>
<dbReference type="Proteomes" id="UP000322214">
    <property type="component" value="Chromosome"/>
</dbReference>
<dbReference type="PANTHER" id="PTHR46401:SF2">
    <property type="entry name" value="GLYCOSYLTRANSFERASE WBBK-RELATED"/>
    <property type="match status" value="1"/>
</dbReference>